<dbReference type="InterPro" id="IPR036179">
    <property type="entry name" value="Ig-like_dom_sf"/>
</dbReference>
<feature type="signal peptide" evidence="3">
    <location>
        <begin position="1"/>
        <end position="19"/>
    </location>
</feature>
<protein>
    <recommendedName>
        <fullName evidence="4">Ig-like domain-containing protein</fullName>
    </recommendedName>
</protein>
<dbReference type="PANTHER" id="PTHR23268">
    <property type="entry name" value="T-CELL RECEPTOR BETA CHAIN"/>
    <property type="match status" value="1"/>
</dbReference>
<keyword evidence="2" id="KW-0391">Immunity</keyword>
<sequence length="158" mass="17767">MLCSLFALLLGTFLAGVRAQTIHQWPSTKVQLMGSPLSLECTVKGTSNPNLYWYRQTEGRDLQMLFYSISVNQIVSQAPQNFEASRSQDGHFILHSKKLLLNNTGFYLCAWSITLSWVGQTSVQKPHPPLSPHHTLQEPSLGDWVEGICHWISNGQPM</sequence>
<evidence type="ECO:0000256" key="2">
    <source>
        <dbReference type="ARBA" id="ARBA00022859"/>
    </source>
</evidence>
<keyword evidence="6" id="KW-1185">Reference proteome</keyword>
<evidence type="ECO:0000313" key="6">
    <source>
        <dbReference type="Proteomes" id="UP001314169"/>
    </source>
</evidence>
<dbReference type="Pfam" id="PF07686">
    <property type="entry name" value="V-set"/>
    <property type="match status" value="1"/>
</dbReference>
<dbReference type="InterPro" id="IPR007110">
    <property type="entry name" value="Ig-like_dom"/>
</dbReference>
<dbReference type="PROSITE" id="PS50835">
    <property type="entry name" value="IG_LIKE"/>
    <property type="match status" value="1"/>
</dbReference>
<gene>
    <name evidence="5" type="ORF">MPIPNATIZW_LOCUS2735</name>
</gene>
<dbReference type="PANTHER" id="PTHR23268:SF31">
    <property type="entry name" value="T CELL RECEPTOR BETA VARIABLE 30"/>
    <property type="match status" value="1"/>
</dbReference>
<keyword evidence="1 3" id="KW-0732">Signal</keyword>
<evidence type="ECO:0000256" key="1">
    <source>
        <dbReference type="ARBA" id="ARBA00022729"/>
    </source>
</evidence>
<reference evidence="5" key="1">
    <citation type="submission" date="2023-12" db="EMBL/GenBank/DDBJ databases">
        <authorList>
            <person name="Brown T."/>
        </authorList>
    </citation>
    <scope>NUCLEOTIDE SEQUENCE</scope>
</reference>
<dbReference type="SUPFAM" id="SSF48726">
    <property type="entry name" value="Immunoglobulin"/>
    <property type="match status" value="1"/>
</dbReference>
<evidence type="ECO:0000256" key="3">
    <source>
        <dbReference type="SAM" id="SignalP"/>
    </source>
</evidence>
<evidence type="ECO:0000259" key="4">
    <source>
        <dbReference type="PROSITE" id="PS50835"/>
    </source>
</evidence>
<dbReference type="InterPro" id="IPR050413">
    <property type="entry name" value="TCR_beta_variable"/>
</dbReference>
<organism evidence="5 6">
    <name type="scientific">Pipistrellus nathusii</name>
    <name type="common">Nathusius' pipistrelle</name>
    <dbReference type="NCBI Taxonomy" id="59473"/>
    <lineage>
        <taxon>Eukaryota</taxon>
        <taxon>Metazoa</taxon>
        <taxon>Chordata</taxon>
        <taxon>Craniata</taxon>
        <taxon>Vertebrata</taxon>
        <taxon>Euteleostomi</taxon>
        <taxon>Mammalia</taxon>
        <taxon>Eutheria</taxon>
        <taxon>Laurasiatheria</taxon>
        <taxon>Chiroptera</taxon>
        <taxon>Yangochiroptera</taxon>
        <taxon>Vespertilionidae</taxon>
        <taxon>Pipistrellus</taxon>
    </lineage>
</organism>
<name>A0ABN9Z8D9_PIPNA</name>
<evidence type="ECO:0000313" key="5">
    <source>
        <dbReference type="EMBL" id="CAK6434429.1"/>
    </source>
</evidence>
<dbReference type="Gene3D" id="2.60.40.10">
    <property type="entry name" value="Immunoglobulins"/>
    <property type="match status" value="1"/>
</dbReference>
<dbReference type="EMBL" id="OY882868">
    <property type="protein sequence ID" value="CAK6434429.1"/>
    <property type="molecule type" value="Genomic_DNA"/>
</dbReference>
<proteinExistence type="predicted"/>
<dbReference type="Proteomes" id="UP001314169">
    <property type="component" value="Chromosome 11"/>
</dbReference>
<accession>A0ABN9Z8D9</accession>
<feature type="chain" id="PRO_5046142927" description="Ig-like domain-containing protein" evidence="3">
    <location>
        <begin position="20"/>
        <end position="158"/>
    </location>
</feature>
<dbReference type="InterPro" id="IPR013106">
    <property type="entry name" value="Ig_V-set"/>
</dbReference>
<feature type="domain" description="Ig-like" evidence="4">
    <location>
        <begin position="34"/>
        <end position="109"/>
    </location>
</feature>
<dbReference type="InterPro" id="IPR013783">
    <property type="entry name" value="Ig-like_fold"/>
</dbReference>